<dbReference type="Pfam" id="PF16925">
    <property type="entry name" value="TetR_C_13"/>
    <property type="match status" value="1"/>
</dbReference>
<keyword evidence="2 4" id="KW-0238">DNA-binding</keyword>
<evidence type="ECO:0000313" key="7">
    <source>
        <dbReference type="Proteomes" id="UP001596047"/>
    </source>
</evidence>
<comment type="caution">
    <text evidence="6">The sequence shown here is derived from an EMBL/GenBank/DDBJ whole genome shotgun (WGS) entry which is preliminary data.</text>
</comment>
<evidence type="ECO:0000256" key="1">
    <source>
        <dbReference type="ARBA" id="ARBA00023015"/>
    </source>
</evidence>
<evidence type="ECO:0000256" key="3">
    <source>
        <dbReference type="ARBA" id="ARBA00023163"/>
    </source>
</evidence>
<dbReference type="Pfam" id="PF00440">
    <property type="entry name" value="TetR_N"/>
    <property type="match status" value="1"/>
</dbReference>
<proteinExistence type="predicted"/>
<dbReference type="PANTHER" id="PTHR47506:SF6">
    <property type="entry name" value="HTH-TYPE TRANSCRIPTIONAL REPRESSOR NEMR"/>
    <property type="match status" value="1"/>
</dbReference>
<dbReference type="SUPFAM" id="SSF48498">
    <property type="entry name" value="Tetracyclin repressor-like, C-terminal domain"/>
    <property type="match status" value="1"/>
</dbReference>
<dbReference type="SUPFAM" id="SSF46689">
    <property type="entry name" value="Homeodomain-like"/>
    <property type="match status" value="1"/>
</dbReference>
<dbReference type="RefSeq" id="WP_379189800.1">
    <property type="nucleotide sequence ID" value="NZ_JBHSOW010000070.1"/>
</dbReference>
<dbReference type="InterPro" id="IPR009057">
    <property type="entry name" value="Homeodomain-like_sf"/>
</dbReference>
<evidence type="ECO:0000256" key="4">
    <source>
        <dbReference type="PROSITE-ProRule" id="PRU00335"/>
    </source>
</evidence>
<dbReference type="EMBL" id="JBHSOW010000070">
    <property type="protein sequence ID" value="MFC5651190.1"/>
    <property type="molecule type" value="Genomic_DNA"/>
</dbReference>
<keyword evidence="1" id="KW-0805">Transcription regulation</keyword>
<keyword evidence="7" id="KW-1185">Reference proteome</keyword>
<evidence type="ECO:0000259" key="5">
    <source>
        <dbReference type="PROSITE" id="PS50977"/>
    </source>
</evidence>
<feature type="DNA-binding region" description="H-T-H motif" evidence="4">
    <location>
        <begin position="28"/>
        <end position="47"/>
    </location>
</feature>
<feature type="domain" description="HTH tetR-type" evidence="5">
    <location>
        <begin position="5"/>
        <end position="65"/>
    </location>
</feature>
<evidence type="ECO:0000256" key="2">
    <source>
        <dbReference type="ARBA" id="ARBA00023125"/>
    </source>
</evidence>
<accession>A0ABW0W484</accession>
<dbReference type="InterPro" id="IPR036271">
    <property type="entry name" value="Tet_transcr_reg_TetR-rel_C_sf"/>
</dbReference>
<dbReference type="PRINTS" id="PR00455">
    <property type="entry name" value="HTHTETR"/>
</dbReference>
<dbReference type="Proteomes" id="UP001596047">
    <property type="component" value="Unassembled WGS sequence"/>
</dbReference>
<sequence>MNKNANTADVILDTAQTMVQESGFNGFSYAHIADKIGIRTASIHYHFPSKEDLGEALIKRYRENFVSFITQVDAEPRNSLEKLRKFIELYRGGPVDNYRTCLGVMLSTDLTSLSGKAREGVAQFFTTNLEWLERVLEEGRREGIIRFEGAADVQAHQFFASLQGAQLLARSFRELRRFDTIAEGLLSALAKE</sequence>
<reference evidence="7" key="1">
    <citation type="journal article" date="2019" name="Int. J. Syst. Evol. Microbiol.">
        <title>The Global Catalogue of Microorganisms (GCM) 10K type strain sequencing project: providing services to taxonomists for standard genome sequencing and annotation.</title>
        <authorList>
            <consortium name="The Broad Institute Genomics Platform"/>
            <consortium name="The Broad Institute Genome Sequencing Center for Infectious Disease"/>
            <person name="Wu L."/>
            <person name="Ma J."/>
        </authorList>
    </citation>
    <scope>NUCLEOTIDE SEQUENCE [LARGE SCALE GENOMIC DNA]</scope>
    <source>
        <strain evidence="7">CGMCC 1.3240</strain>
    </source>
</reference>
<gene>
    <name evidence="6" type="ORF">ACFPYJ_19180</name>
</gene>
<protein>
    <submittedName>
        <fullName evidence="6">TetR/AcrR family transcriptional regulator</fullName>
    </submittedName>
</protein>
<dbReference type="PANTHER" id="PTHR47506">
    <property type="entry name" value="TRANSCRIPTIONAL REGULATORY PROTEIN"/>
    <property type="match status" value="1"/>
</dbReference>
<name>A0ABW0W484_9BACL</name>
<evidence type="ECO:0000313" key="6">
    <source>
        <dbReference type="EMBL" id="MFC5651190.1"/>
    </source>
</evidence>
<dbReference type="InterPro" id="IPR011075">
    <property type="entry name" value="TetR_C"/>
</dbReference>
<organism evidence="6 7">
    <name type="scientific">Paenibacillus solisilvae</name>
    <dbReference type="NCBI Taxonomy" id="2486751"/>
    <lineage>
        <taxon>Bacteria</taxon>
        <taxon>Bacillati</taxon>
        <taxon>Bacillota</taxon>
        <taxon>Bacilli</taxon>
        <taxon>Bacillales</taxon>
        <taxon>Paenibacillaceae</taxon>
        <taxon>Paenibacillus</taxon>
    </lineage>
</organism>
<keyword evidence="3" id="KW-0804">Transcription</keyword>
<dbReference type="Gene3D" id="1.10.357.10">
    <property type="entry name" value="Tetracycline Repressor, domain 2"/>
    <property type="match status" value="1"/>
</dbReference>
<dbReference type="PROSITE" id="PS50977">
    <property type="entry name" value="HTH_TETR_2"/>
    <property type="match status" value="1"/>
</dbReference>
<dbReference type="InterPro" id="IPR001647">
    <property type="entry name" value="HTH_TetR"/>
</dbReference>